<keyword evidence="2 5" id="KW-0378">Hydrolase</keyword>
<dbReference type="SUPFAM" id="SSF50156">
    <property type="entry name" value="PDZ domain-like"/>
    <property type="match status" value="1"/>
</dbReference>
<name>A0ABD6AD89_9EURY</name>
<evidence type="ECO:0000313" key="6">
    <source>
        <dbReference type="Proteomes" id="UP001596547"/>
    </source>
</evidence>
<dbReference type="Proteomes" id="UP001596547">
    <property type="component" value="Unassembled WGS sequence"/>
</dbReference>
<dbReference type="PANTHER" id="PTHR43343:SF3">
    <property type="entry name" value="PROTEASE DO-LIKE 8, CHLOROPLASTIC"/>
    <property type="match status" value="1"/>
</dbReference>
<dbReference type="InterPro" id="IPR001940">
    <property type="entry name" value="Peptidase_S1C"/>
</dbReference>
<dbReference type="AlphaFoldDB" id="A0ABD6AD89"/>
<dbReference type="PRINTS" id="PR00834">
    <property type="entry name" value="PROTEASES2C"/>
</dbReference>
<keyword evidence="1 5" id="KW-0645">Protease</keyword>
<evidence type="ECO:0000256" key="2">
    <source>
        <dbReference type="ARBA" id="ARBA00022801"/>
    </source>
</evidence>
<feature type="region of interest" description="Disordered" evidence="3">
    <location>
        <begin position="311"/>
        <end position="344"/>
    </location>
</feature>
<protein>
    <submittedName>
        <fullName evidence="5">S1C family serine protease</fullName>
        <ecNumber evidence="5">3.4.21.-</ecNumber>
    </submittedName>
</protein>
<dbReference type="Pfam" id="PF13180">
    <property type="entry name" value="PDZ_2"/>
    <property type="match status" value="1"/>
</dbReference>
<dbReference type="InterPro" id="IPR036034">
    <property type="entry name" value="PDZ_sf"/>
</dbReference>
<dbReference type="InterPro" id="IPR001478">
    <property type="entry name" value="PDZ"/>
</dbReference>
<evidence type="ECO:0000256" key="3">
    <source>
        <dbReference type="SAM" id="MobiDB-lite"/>
    </source>
</evidence>
<dbReference type="InterPro" id="IPR051201">
    <property type="entry name" value="Chloro_Bact_Ser_Proteases"/>
</dbReference>
<evidence type="ECO:0000256" key="1">
    <source>
        <dbReference type="ARBA" id="ARBA00022670"/>
    </source>
</evidence>
<dbReference type="Gene3D" id="2.30.42.10">
    <property type="match status" value="1"/>
</dbReference>
<gene>
    <name evidence="5" type="ORF">ACFQPE_14345</name>
</gene>
<dbReference type="RefSeq" id="WP_276302801.1">
    <property type="nucleotide sequence ID" value="NZ_CP119992.1"/>
</dbReference>
<dbReference type="GeneID" id="79315353"/>
<dbReference type="GO" id="GO:0008233">
    <property type="term" value="F:peptidase activity"/>
    <property type="evidence" value="ECO:0007669"/>
    <property type="project" value="UniProtKB-KW"/>
</dbReference>
<accession>A0ABD6AD89</accession>
<sequence length="344" mass="35630">MTDVHSYEELYRSTIPSVVSIYLAGDGRTPGGAGSGFVFDVMDGEGYVVTNAHVVGGNEAVDVRFSEGDWRVGEVVGVDAYTDLAVVRVGDHPEYAEALPLAGSNPVPGTPVAALGNPMGLDGSLTAGVVSGANRSMPTQRGFAIPDTVQTDAPINPGNSGGPLVTTDGAVVGVNRARGGDNIGFAVSAEVAAQIVPALIEDGAYRHSYLKVRTLDVSPTVAEANGLSAVGGVLVVDVSAGPASDALRGCTGTRRVRGREIPVGGDVVTHIDGNPVDSHEGLMRHLLLETRPGERVAVDLVRDGRERRVHVTLGERPAARHGPSRRGPGPGPRRRGRGTDIPIR</sequence>
<dbReference type="Gene3D" id="2.40.10.120">
    <property type="match status" value="1"/>
</dbReference>
<dbReference type="EMBL" id="JBHTBF010000002">
    <property type="protein sequence ID" value="MFC7317964.1"/>
    <property type="molecule type" value="Genomic_DNA"/>
</dbReference>
<comment type="caution">
    <text evidence="5">The sequence shown here is derived from an EMBL/GenBank/DDBJ whole genome shotgun (WGS) entry which is preliminary data.</text>
</comment>
<dbReference type="Pfam" id="PF13365">
    <property type="entry name" value="Trypsin_2"/>
    <property type="match status" value="1"/>
</dbReference>
<organism evidence="5 6">
    <name type="scientific">Halomarina halobia</name>
    <dbReference type="NCBI Taxonomy" id="3033386"/>
    <lineage>
        <taxon>Archaea</taxon>
        <taxon>Methanobacteriati</taxon>
        <taxon>Methanobacteriota</taxon>
        <taxon>Stenosarchaea group</taxon>
        <taxon>Halobacteria</taxon>
        <taxon>Halobacteriales</taxon>
        <taxon>Natronomonadaceae</taxon>
        <taxon>Halomarina</taxon>
    </lineage>
</organism>
<evidence type="ECO:0000259" key="4">
    <source>
        <dbReference type="Pfam" id="PF13180"/>
    </source>
</evidence>
<reference evidence="5 6" key="1">
    <citation type="journal article" date="2019" name="Int. J. Syst. Evol. Microbiol.">
        <title>The Global Catalogue of Microorganisms (GCM) 10K type strain sequencing project: providing services to taxonomists for standard genome sequencing and annotation.</title>
        <authorList>
            <consortium name="The Broad Institute Genomics Platform"/>
            <consortium name="The Broad Institute Genome Sequencing Center for Infectious Disease"/>
            <person name="Wu L."/>
            <person name="Ma J."/>
        </authorList>
    </citation>
    <scope>NUCLEOTIDE SEQUENCE [LARGE SCALE GENOMIC DNA]</scope>
    <source>
        <strain evidence="5 6">PSR21</strain>
    </source>
</reference>
<feature type="domain" description="PDZ" evidence="4">
    <location>
        <begin position="226"/>
        <end position="313"/>
    </location>
</feature>
<keyword evidence="6" id="KW-1185">Reference proteome</keyword>
<dbReference type="SUPFAM" id="SSF50494">
    <property type="entry name" value="Trypsin-like serine proteases"/>
    <property type="match status" value="1"/>
</dbReference>
<dbReference type="InterPro" id="IPR009003">
    <property type="entry name" value="Peptidase_S1_PA"/>
</dbReference>
<dbReference type="GO" id="GO:0006508">
    <property type="term" value="P:proteolysis"/>
    <property type="evidence" value="ECO:0007669"/>
    <property type="project" value="UniProtKB-KW"/>
</dbReference>
<dbReference type="EC" id="3.4.21.-" evidence="5"/>
<evidence type="ECO:0000313" key="5">
    <source>
        <dbReference type="EMBL" id="MFC7317964.1"/>
    </source>
</evidence>
<proteinExistence type="predicted"/>
<dbReference type="PANTHER" id="PTHR43343">
    <property type="entry name" value="PEPTIDASE S12"/>
    <property type="match status" value="1"/>
</dbReference>